<proteinExistence type="predicted"/>
<dbReference type="SMART" id="SM00066">
    <property type="entry name" value="GAL4"/>
    <property type="match status" value="1"/>
</dbReference>
<dbReference type="EMBL" id="JAQJAN010000001">
    <property type="protein sequence ID" value="KAJ5740484.1"/>
    <property type="molecule type" value="Genomic_DNA"/>
</dbReference>
<dbReference type="PANTHER" id="PTHR47654">
    <property type="entry name" value="ZN(II)2CYS6 TRANSCRIPTION FACTOR (EUROFUNG)-RELATED"/>
    <property type="match status" value="1"/>
</dbReference>
<evidence type="ECO:0000256" key="2">
    <source>
        <dbReference type="ARBA" id="ARBA00023015"/>
    </source>
</evidence>
<dbReference type="AlphaFoldDB" id="A0AAD6N0T9"/>
<keyword evidence="5" id="KW-0539">Nucleus</keyword>
<dbReference type="GO" id="GO:0000981">
    <property type="term" value="F:DNA-binding transcription factor activity, RNA polymerase II-specific"/>
    <property type="evidence" value="ECO:0007669"/>
    <property type="project" value="InterPro"/>
</dbReference>
<keyword evidence="4" id="KW-0804">Transcription</keyword>
<reference evidence="8" key="1">
    <citation type="journal article" date="2023" name="IMA Fungus">
        <title>Comparative genomic study of the Penicillium genus elucidates a diverse pangenome and 15 lateral gene transfer events.</title>
        <authorList>
            <person name="Petersen C."/>
            <person name="Sorensen T."/>
            <person name="Nielsen M.R."/>
            <person name="Sondergaard T.E."/>
            <person name="Sorensen J.L."/>
            <person name="Fitzpatrick D.A."/>
            <person name="Frisvad J.C."/>
            <person name="Nielsen K.L."/>
        </authorList>
    </citation>
    <scope>NUCLEOTIDE SEQUENCE</scope>
    <source>
        <strain evidence="8">IBT 17514</strain>
    </source>
</reference>
<keyword evidence="3" id="KW-0238">DNA-binding</keyword>
<dbReference type="CDD" id="cd12148">
    <property type="entry name" value="fungal_TF_MHR"/>
    <property type="match status" value="1"/>
</dbReference>
<dbReference type="Gene3D" id="4.10.240.10">
    <property type="entry name" value="Zn(2)-C6 fungal-type DNA-binding domain"/>
    <property type="match status" value="1"/>
</dbReference>
<feature type="non-terminal residue" evidence="8">
    <location>
        <position position="1"/>
    </location>
</feature>
<dbReference type="CDD" id="cd00067">
    <property type="entry name" value="GAL4"/>
    <property type="match status" value="1"/>
</dbReference>
<feature type="region of interest" description="Disordered" evidence="6">
    <location>
        <begin position="204"/>
        <end position="283"/>
    </location>
</feature>
<evidence type="ECO:0000256" key="3">
    <source>
        <dbReference type="ARBA" id="ARBA00023125"/>
    </source>
</evidence>
<feature type="compositionally biased region" description="Basic and acidic residues" evidence="6">
    <location>
        <begin position="232"/>
        <end position="245"/>
    </location>
</feature>
<dbReference type="GO" id="GO:0006351">
    <property type="term" value="P:DNA-templated transcription"/>
    <property type="evidence" value="ECO:0007669"/>
    <property type="project" value="InterPro"/>
</dbReference>
<feature type="domain" description="Zn(2)-C6 fungal-type" evidence="7">
    <location>
        <begin position="88"/>
        <end position="118"/>
    </location>
</feature>
<keyword evidence="9" id="KW-1185">Reference proteome</keyword>
<dbReference type="GO" id="GO:0008270">
    <property type="term" value="F:zinc ion binding"/>
    <property type="evidence" value="ECO:0007669"/>
    <property type="project" value="InterPro"/>
</dbReference>
<evidence type="ECO:0000256" key="4">
    <source>
        <dbReference type="ARBA" id="ARBA00023163"/>
    </source>
</evidence>
<feature type="region of interest" description="Disordered" evidence="6">
    <location>
        <begin position="1"/>
        <end position="79"/>
    </location>
</feature>
<evidence type="ECO:0000256" key="1">
    <source>
        <dbReference type="ARBA" id="ARBA00022723"/>
    </source>
</evidence>
<organism evidence="8 9">
    <name type="scientific">Penicillium malachiteum</name>
    <dbReference type="NCBI Taxonomy" id="1324776"/>
    <lineage>
        <taxon>Eukaryota</taxon>
        <taxon>Fungi</taxon>
        <taxon>Dikarya</taxon>
        <taxon>Ascomycota</taxon>
        <taxon>Pezizomycotina</taxon>
        <taxon>Eurotiomycetes</taxon>
        <taxon>Eurotiomycetidae</taxon>
        <taxon>Eurotiales</taxon>
        <taxon>Aspergillaceae</taxon>
        <taxon>Penicillium</taxon>
    </lineage>
</organism>
<dbReference type="Proteomes" id="UP001215712">
    <property type="component" value="Unassembled WGS sequence"/>
</dbReference>
<evidence type="ECO:0000313" key="9">
    <source>
        <dbReference type="Proteomes" id="UP001215712"/>
    </source>
</evidence>
<evidence type="ECO:0000313" key="8">
    <source>
        <dbReference type="EMBL" id="KAJ5740484.1"/>
    </source>
</evidence>
<comment type="caution">
    <text evidence="8">The sequence shown here is derived from an EMBL/GenBank/DDBJ whole genome shotgun (WGS) entry which is preliminary data.</text>
</comment>
<feature type="compositionally biased region" description="Polar residues" evidence="6">
    <location>
        <begin position="16"/>
        <end position="30"/>
    </location>
</feature>
<dbReference type="SUPFAM" id="SSF57701">
    <property type="entry name" value="Zn2/Cys6 DNA-binding domain"/>
    <property type="match status" value="1"/>
</dbReference>
<evidence type="ECO:0000256" key="6">
    <source>
        <dbReference type="SAM" id="MobiDB-lite"/>
    </source>
</evidence>
<dbReference type="InterPro" id="IPR001138">
    <property type="entry name" value="Zn2Cys6_DnaBD"/>
</dbReference>
<evidence type="ECO:0000256" key="5">
    <source>
        <dbReference type="ARBA" id="ARBA00023242"/>
    </source>
</evidence>
<name>A0AAD6N0T9_9EURO</name>
<dbReference type="Pfam" id="PF00172">
    <property type="entry name" value="Zn_clus"/>
    <property type="match status" value="1"/>
</dbReference>
<keyword evidence="2" id="KW-0805">Transcription regulation</keyword>
<dbReference type="Pfam" id="PF04082">
    <property type="entry name" value="Fungal_trans"/>
    <property type="match status" value="1"/>
</dbReference>
<dbReference type="SMART" id="SM00906">
    <property type="entry name" value="Fungal_trans"/>
    <property type="match status" value="1"/>
</dbReference>
<evidence type="ECO:0000259" key="7">
    <source>
        <dbReference type="PROSITE" id="PS50048"/>
    </source>
</evidence>
<feature type="compositionally biased region" description="Polar residues" evidence="6">
    <location>
        <begin position="42"/>
        <end position="77"/>
    </location>
</feature>
<keyword evidence="1" id="KW-0479">Metal-binding</keyword>
<dbReference type="PANTHER" id="PTHR47654:SF3">
    <property type="entry name" value="ZN(II)2CYS6 TRANSCRIPTION FACTOR (EUROFUNG)"/>
    <property type="match status" value="1"/>
</dbReference>
<reference evidence="8" key="2">
    <citation type="submission" date="2023-01" db="EMBL/GenBank/DDBJ databases">
        <authorList>
            <person name="Petersen C."/>
        </authorList>
    </citation>
    <scope>NUCLEOTIDE SEQUENCE</scope>
    <source>
        <strain evidence="8">IBT 17514</strain>
    </source>
</reference>
<dbReference type="InterPro" id="IPR007219">
    <property type="entry name" value="XnlR_reg_dom"/>
</dbReference>
<dbReference type="GO" id="GO:0003677">
    <property type="term" value="F:DNA binding"/>
    <property type="evidence" value="ECO:0007669"/>
    <property type="project" value="UniProtKB-KW"/>
</dbReference>
<protein>
    <recommendedName>
        <fullName evidence="7">Zn(2)-C6 fungal-type domain-containing protein</fullName>
    </recommendedName>
</protein>
<accession>A0AAD6N0T9</accession>
<dbReference type="InterPro" id="IPR053230">
    <property type="entry name" value="Trans_reg_galc"/>
</dbReference>
<dbReference type="InterPro" id="IPR036864">
    <property type="entry name" value="Zn2-C6_fun-type_DNA-bd_sf"/>
</dbReference>
<gene>
    <name evidence="8" type="ORF">N7493_000356</name>
</gene>
<dbReference type="PROSITE" id="PS50048">
    <property type="entry name" value="ZN2_CY6_FUNGAL_2"/>
    <property type="match status" value="1"/>
</dbReference>
<sequence length="896" mass="101366">EKNPNQPFDRPHGGANVQNDGSGRSSQHSAPATPKLPGLIEPTSSGPSRGANSTPTLGNTRVNSNSKVAIPRQNTGYTPRYNRRVPRACESCRQRKTKCSGDTPVCRQCRELRAPCQYPVGWKDKMKKLWNYPSPSPSPGNYTVPALGPKVLIGNYREVDKLAAEVQDYENFLEDLRLSAESRTAEWVKSLMDKYGLKGDHREHNQFLMPTPQNETEPDEPSPLSSIGSLEAIDRVEEDPNRSENTRATGVMGKSSEISWMQRVQREAEQRAQGNPGILEQNHGDDEEKEAFSLHALNYHLDDLDISVPEPVNIYEMPPRQLADRLLNEYFENTHPFFPIISRPLYRAQYQTFLDASSTSNTTRPGDKWLAVLNIIFAIAAKHAHLTNAPWRGEDNDHLVYLTRARRLSMNSDVLFSHPDLQQVQVEGMIAFYLLASDQINRAWRISALAVRSAITLGINLKITSTKTPSITKEARYRVWWCLYSFEHMLGIMTGRSIYSLDGGYATPLPLPFEEEQLQENPAAAEVLNNATLRDALIGNVMASSWIRPTGSKDDVHKTRVRDQTWLKNLPVNFGLCYLYYSDLTVVTQEILNKVYTTTAVLLPWSDIESRLDDMRFRIDLWKSSLPAALDFTQDESDDSPDQLRCKLFLAFHYYSARITLGRPCLCRRDARQTDAPQTFSHSMALVALESANGMLDLIPDKPDVVQLYQVCPWWCVLRYLMQAATVILLELSFGCIHSPEEEAKLVSLSKKSIRWFFAMSEHSIGSRRAWQICDSSFRNLANGMKYPTDDLPGPTHHQERMAADTASHYPTDSSQNVPSGDYFTQPTEDLHLFGSVQVPDGGEFFQSYFNFSTPDIMSSLHGHTDMIDDSYFPYDPLSGEFIRSFFPSSEEESKN</sequence>
<dbReference type="PROSITE" id="PS00463">
    <property type="entry name" value="ZN2_CY6_FUNGAL_1"/>
    <property type="match status" value="1"/>
</dbReference>